<evidence type="ECO:0000313" key="2">
    <source>
        <dbReference type="Proteomes" id="UP001064971"/>
    </source>
</evidence>
<accession>A0ABN6RF68</accession>
<dbReference type="EMBL" id="AP026560">
    <property type="protein sequence ID" value="BDP40361.1"/>
    <property type="molecule type" value="Genomic_DNA"/>
</dbReference>
<evidence type="ECO:0000313" key="1">
    <source>
        <dbReference type="EMBL" id="BDP40361.1"/>
    </source>
</evidence>
<reference evidence="1" key="1">
    <citation type="submission" date="2022-07" db="EMBL/GenBank/DDBJ databases">
        <title>Complete Genome Sequence of the Radioresistant Bacterium Deinococcus aetherius ST0316, Isolated from the Air Dust collected in Lower Stratosphere above Japan.</title>
        <authorList>
            <person name="Satoh K."/>
            <person name="Hagiwara K."/>
            <person name="Katsumata K."/>
            <person name="Kubo A."/>
            <person name="Yokobori S."/>
            <person name="Yamagishi A."/>
            <person name="Oono Y."/>
            <person name="Narumi I."/>
        </authorList>
    </citation>
    <scope>NUCLEOTIDE SEQUENCE</scope>
    <source>
        <strain evidence="1">ST0316</strain>
    </source>
</reference>
<sequence length="141" mass="15197">MEKETPARRFSPPGGRMKSLLLLPALLLASCAPRFQTPVTYLASQTEVLSAVAQTLETDTDTRAPGGWNIVQRDEGYLKAEARRARVSPSGPNAGIRESITVMVAVAGDNSIATVAISTSPAAEYMRRKLTGALDARFKRH</sequence>
<evidence type="ECO:0008006" key="3">
    <source>
        <dbReference type="Google" id="ProtNLM"/>
    </source>
</evidence>
<dbReference type="PROSITE" id="PS51257">
    <property type="entry name" value="PROKAR_LIPOPROTEIN"/>
    <property type="match status" value="1"/>
</dbReference>
<protein>
    <recommendedName>
        <fullName evidence="3">DUF3568 family protein</fullName>
    </recommendedName>
</protein>
<organism evidence="1 2">
    <name type="scientific">Deinococcus aetherius</name>
    <dbReference type="NCBI Taxonomy" id="200252"/>
    <lineage>
        <taxon>Bacteria</taxon>
        <taxon>Thermotogati</taxon>
        <taxon>Deinococcota</taxon>
        <taxon>Deinococci</taxon>
        <taxon>Deinococcales</taxon>
        <taxon>Deinococcaceae</taxon>
        <taxon>Deinococcus</taxon>
    </lineage>
</organism>
<gene>
    <name evidence="1" type="ORF">DAETH_03300</name>
</gene>
<name>A0ABN6RF68_9DEIO</name>
<proteinExistence type="predicted"/>
<dbReference type="Proteomes" id="UP001064971">
    <property type="component" value="Chromosome"/>
</dbReference>
<keyword evidence="2" id="KW-1185">Reference proteome</keyword>